<feature type="coiled-coil region" evidence="10">
    <location>
        <begin position="212"/>
        <end position="278"/>
    </location>
</feature>
<dbReference type="SMART" id="SM00271">
    <property type="entry name" value="DnaJ"/>
    <property type="match status" value="1"/>
</dbReference>
<evidence type="ECO:0000256" key="8">
    <source>
        <dbReference type="ARBA" id="ARBA00023242"/>
    </source>
</evidence>
<evidence type="ECO:0000256" key="6">
    <source>
        <dbReference type="ARBA" id="ARBA00023136"/>
    </source>
</evidence>
<evidence type="ECO:0000256" key="13">
    <source>
        <dbReference type="SAM" id="SignalP"/>
    </source>
</evidence>
<dbReference type="Pfam" id="PF00249">
    <property type="entry name" value="Myb_DNA-binding"/>
    <property type="match status" value="1"/>
</dbReference>
<dbReference type="OrthoDB" id="1420887at2759"/>
<dbReference type="PROSITE" id="PS00636">
    <property type="entry name" value="DNAJ_1"/>
    <property type="match status" value="1"/>
</dbReference>
<dbReference type="Gene3D" id="1.10.287.110">
    <property type="entry name" value="DnaJ domain"/>
    <property type="match status" value="1"/>
</dbReference>
<accession>A0A9J6CL02</accession>
<keyword evidence="3 13" id="KW-0732">Signal</keyword>
<dbReference type="GO" id="GO:0005634">
    <property type="term" value="C:nucleus"/>
    <property type="evidence" value="ECO:0007669"/>
    <property type="project" value="UniProtKB-SubCell"/>
</dbReference>
<evidence type="ECO:0000313" key="18">
    <source>
        <dbReference type="Proteomes" id="UP001107558"/>
    </source>
</evidence>
<keyword evidence="5 12" id="KW-1133">Transmembrane helix</keyword>
<dbReference type="EMBL" id="JADBJN010000001">
    <property type="protein sequence ID" value="KAG5682629.1"/>
    <property type="molecule type" value="Genomic_DNA"/>
</dbReference>
<dbReference type="InterPro" id="IPR001005">
    <property type="entry name" value="SANT/Myb"/>
</dbReference>
<dbReference type="SMART" id="SM00717">
    <property type="entry name" value="SANT"/>
    <property type="match status" value="2"/>
</dbReference>
<dbReference type="InterPro" id="IPR009057">
    <property type="entry name" value="Homeodomain-like_sf"/>
</dbReference>
<feature type="signal peptide" evidence="13">
    <location>
        <begin position="1"/>
        <end position="21"/>
    </location>
</feature>
<proteinExistence type="predicted"/>
<evidence type="ECO:0000259" key="14">
    <source>
        <dbReference type="PROSITE" id="PS50076"/>
    </source>
</evidence>
<dbReference type="PRINTS" id="PR00625">
    <property type="entry name" value="JDOMAIN"/>
</dbReference>
<evidence type="ECO:0000256" key="4">
    <source>
        <dbReference type="ARBA" id="ARBA00022737"/>
    </source>
</evidence>
<feature type="transmembrane region" description="Helical" evidence="12">
    <location>
        <begin position="129"/>
        <end position="149"/>
    </location>
</feature>
<dbReference type="InterPro" id="IPR001623">
    <property type="entry name" value="DnaJ_domain"/>
</dbReference>
<dbReference type="CDD" id="cd06257">
    <property type="entry name" value="DnaJ"/>
    <property type="match status" value="1"/>
</dbReference>
<dbReference type="SUPFAM" id="SSF46689">
    <property type="entry name" value="Homeodomain-like"/>
    <property type="match status" value="2"/>
</dbReference>
<comment type="caution">
    <text evidence="17">The sequence shown here is derived from an EMBL/GenBank/DDBJ whole genome shotgun (WGS) entry which is preliminary data.</text>
</comment>
<feature type="domain" description="SANT" evidence="16">
    <location>
        <begin position="378"/>
        <end position="438"/>
    </location>
</feature>
<evidence type="ECO:0000256" key="7">
    <source>
        <dbReference type="ARBA" id="ARBA00023186"/>
    </source>
</evidence>
<keyword evidence="4" id="KW-0677">Repeat</keyword>
<keyword evidence="18" id="KW-1185">Reference proteome</keyword>
<feature type="domain" description="Myb-like" evidence="15">
    <location>
        <begin position="375"/>
        <end position="430"/>
    </location>
</feature>
<evidence type="ECO:0000259" key="16">
    <source>
        <dbReference type="PROSITE" id="PS51293"/>
    </source>
</evidence>
<keyword evidence="2 12" id="KW-0812">Transmembrane</keyword>
<sequence length="501" mass="58291">MKLLYFSAFIFLTQVILPAKAWDNDDLEIFDLVELVNQNFYEMMGLKQDASLSEIKRAFRNLSIIMHPDKNDAPDANEKFRNLVAVYEVLKDSTKREKYDNVLKNGMPNWRSAVYYYRKARKMGLAEGAILLFVITTICQYFVSWGVYLEKKYTMASIFESKAKKVRKANVNIDSILNEIPKPSIKNTLPFQIPIGIYRMIMGTPSAIKESVNFMSEELKKELEKKRLEKEEEELLKKLEAEKQREKAERKEGLRKRKEEAAKLMEKTDEELARYSATIITRKPGYEEIKKIPLSGGLWTDEDLSELARLTKKYPGGTQDRWEIIAETMNRNVSEVTFMAYKLKDNAYTAPGETDKLVQNINKELSKKTKTKASVEQSSEKNWTQEQQKALEAAIQKYPKKGNEDRWAKIANSVPGKTKEECQARYKYLVDLLKKQKEAKEREEKAVQEEEEVVENVIDEPEEEVIEQKQTGGKKKNKRKEKKKNIDYYADSYSDEDDVSE</sequence>
<dbReference type="CDD" id="cd00167">
    <property type="entry name" value="SANT"/>
    <property type="match status" value="1"/>
</dbReference>
<dbReference type="InterPro" id="IPR017884">
    <property type="entry name" value="SANT_dom"/>
</dbReference>
<gene>
    <name evidence="17" type="ORF">PVAND_011971</name>
</gene>
<feature type="chain" id="PRO_5039937977" evidence="13">
    <location>
        <begin position="22"/>
        <end position="501"/>
    </location>
</feature>
<feature type="compositionally biased region" description="Basic and acidic residues" evidence="11">
    <location>
        <begin position="439"/>
        <end position="448"/>
    </location>
</feature>
<evidence type="ECO:0000256" key="2">
    <source>
        <dbReference type="ARBA" id="ARBA00022692"/>
    </source>
</evidence>
<dbReference type="Proteomes" id="UP001107558">
    <property type="component" value="Chromosome 1"/>
</dbReference>
<evidence type="ECO:0000256" key="3">
    <source>
        <dbReference type="ARBA" id="ARBA00022729"/>
    </source>
</evidence>
<evidence type="ECO:0000259" key="15">
    <source>
        <dbReference type="PROSITE" id="PS50090"/>
    </source>
</evidence>
<dbReference type="PANTHER" id="PTHR44653:SF2">
    <property type="entry name" value="DNAJ HOMOLOG SUBFAMILY C MEMBER 1"/>
    <property type="match status" value="1"/>
</dbReference>
<name>A0A9J6CL02_POLVA</name>
<dbReference type="FunFam" id="1.10.10.60:FF:000180">
    <property type="entry name" value="DnaJ (Hsp40) homolog, subfamily C, member 2"/>
    <property type="match status" value="1"/>
</dbReference>
<keyword evidence="8" id="KW-0539">Nucleus</keyword>
<dbReference type="InterPro" id="IPR052606">
    <property type="entry name" value="DnaJ_domain_protein"/>
</dbReference>
<evidence type="ECO:0000256" key="10">
    <source>
        <dbReference type="SAM" id="Coils"/>
    </source>
</evidence>
<evidence type="ECO:0000256" key="9">
    <source>
        <dbReference type="ARBA" id="ARBA00037847"/>
    </source>
</evidence>
<dbReference type="SUPFAM" id="SSF46565">
    <property type="entry name" value="Chaperone J-domain"/>
    <property type="match status" value="1"/>
</dbReference>
<dbReference type="PROSITE" id="PS50076">
    <property type="entry name" value="DNAJ_2"/>
    <property type="match status" value="1"/>
</dbReference>
<dbReference type="Pfam" id="PF23082">
    <property type="entry name" value="Myb_DNA-binding_2"/>
    <property type="match status" value="1"/>
</dbReference>
<dbReference type="PROSITE" id="PS50090">
    <property type="entry name" value="MYB_LIKE"/>
    <property type="match status" value="1"/>
</dbReference>
<evidence type="ECO:0000313" key="17">
    <source>
        <dbReference type="EMBL" id="KAG5682629.1"/>
    </source>
</evidence>
<evidence type="ECO:0000256" key="1">
    <source>
        <dbReference type="ARBA" id="ARBA00004123"/>
    </source>
</evidence>
<dbReference type="Pfam" id="PF00226">
    <property type="entry name" value="DnaJ"/>
    <property type="match status" value="1"/>
</dbReference>
<dbReference type="InterPro" id="IPR018253">
    <property type="entry name" value="DnaJ_domain_CS"/>
</dbReference>
<keyword evidence="7" id="KW-0143">Chaperone</keyword>
<protein>
    <submittedName>
        <fullName evidence="17">Uncharacterized protein</fullName>
    </submittedName>
</protein>
<feature type="compositionally biased region" description="Basic residues" evidence="11">
    <location>
        <begin position="472"/>
        <end position="483"/>
    </location>
</feature>
<dbReference type="PROSITE" id="PS51293">
    <property type="entry name" value="SANT"/>
    <property type="match status" value="1"/>
</dbReference>
<evidence type="ECO:0000256" key="11">
    <source>
        <dbReference type="SAM" id="MobiDB-lite"/>
    </source>
</evidence>
<dbReference type="InterPro" id="IPR036869">
    <property type="entry name" value="J_dom_sf"/>
</dbReference>
<evidence type="ECO:0000256" key="5">
    <source>
        <dbReference type="ARBA" id="ARBA00022989"/>
    </source>
</evidence>
<dbReference type="Gene3D" id="1.10.10.60">
    <property type="entry name" value="Homeodomain-like"/>
    <property type="match status" value="2"/>
</dbReference>
<feature type="compositionally biased region" description="Acidic residues" evidence="11">
    <location>
        <begin position="449"/>
        <end position="465"/>
    </location>
</feature>
<dbReference type="GO" id="GO:0012505">
    <property type="term" value="C:endomembrane system"/>
    <property type="evidence" value="ECO:0007669"/>
    <property type="project" value="UniProtKB-SubCell"/>
</dbReference>
<feature type="region of interest" description="Disordered" evidence="11">
    <location>
        <begin position="439"/>
        <end position="501"/>
    </location>
</feature>
<keyword evidence="10" id="KW-0175">Coiled coil</keyword>
<dbReference type="AlphaFoldDB" id="A0A9J6CL02"/>
<feature type="domain" description="J" evidence="14">
    <location>
        <begin position="39"/>
        <end position="103"/>
    </location>
</feature>
<evidence type="ECO:0000256" key="12">
    <source>
        <dbReference type="SAM" id="Phobius"/>
    </source>
</evidence>
<organism evidence="17 18">
    <name type="scientific">Polypedilum vanderplanki</name>
    <name type="common">Sleeping chironomid midge</name>
    <dbReference type="NCBI Taxonomy" id="319348"/>
    <lineage>
        <taxon>Eukaryota</taxon>
        <taxon>Metazoa</taxon>
        <taxon>Ecdysozoa</taxon>
        <taxon>Arthropoda</taxon>
        <taxon>Hexapoda</taxon>
        <taxon>Insecta</taxon>
        <taxon>Pterygota</taxon>
        <taxon>Neoptera</taxon>
        <taxon>Endopterygota</taxon>
        <taxon>Diptera</taxon>
        <taxon>Nematocera</taxon>
        <taxon>Chironomoidea</taxon>
        <taxon>Chironomidae</taxon>
        <taxon>Chironominae</taxon>
        <taxon>Polypedilum</taxon>
        <taxon>Polypedilum</taxon>
    </lineage>
</organism>
<dbReference type="PANTHER" id="PTHR44653">
    <property type="entry name" value="DNAJ HOMOLOG SUBFAMILY C MEMBER 1"/>
    <property type="match status" value="1"/>
</dbReference>
<keyword evidence="6 12" id="KW-0472">Membrane</keyword>
<reference evidence="17" key="1">
    <citation type="submission" date="2021-03" db="EMBL/GenBank/DDBJ databases">
        <title>Chromosome level genome of the anhydrobiotic midge Polypedilum vanderplanki.</title>
        <authorList>
            <person name="Yoshida Y."/>
            <person name="Kikawada T."/>
            <person name="Gusev O."/>
        </authorList>
    </citation>
    <scope>NUCLEOTIDE SEQUENCE</scope>
    <source>
        <strain evidence="17">NIAS01</strain>
        <tissue evidence="17">Whole body or cell culture</tissue>
    </source>
</reference>
<comment type="subcellular location">
    <subcellularLocation>
        <location evidence="9">Endomembrane system</location>
        <topology evidence="9">Single-pass membrane protein</topology>
    </subcellularLocation>
    <subcellularLocation>
        <location evidence="1">Nucleus</location>
    </subcellularLocation>
</comment>